<dbReference type="OrthoDB" id="1491635at2"/>
<name>A0A444GLQ7_9FLAO</name>
<keyword evidence="2" id="KW-1185">Reference proteome</keyword>
<sequence length="255" mass="28606">MNAATDPIIKCTEIRDILASRDSNEVYFDFSNWIKTLVPFWGKSIAQIAENTGFYQEKTSGYLNIAKNSFELMDGWRSGSIKKVKIRRSEIDGSISYMRNGSVLTNVSNLVFSPVSRNAASALRGCLNLASGSYSDEQLPGVVAQQIYCLAAVRTLFPVEDSNLIGYLPANVTIHGGNDPKDLDNYHLMFQIAAERLDLSMQVKAMNEEAAMIWKNFKQPVAWEIPDLIWTEKTDSLSTQLYYANRAAFYAQGRE</sequence>
<protein>
    <submittedName>
        <fullName evidence="1">Uncharacterized protein</fullName>
    </submittedName>
</protein>
<dbReference type="EMBL" id="SBII01000015">
    <property type="protein sequence ID" value="RWW91950.1"/>
    <property type="molecule type" value="Genomic_DNA"/>
</dbReference>
<reference evidence="1 2" key="1">
    <citation type="submission" date="2019-01" db="EMBL/GenBank/DDBJ databases">
        <title>Flavobacterium sp. nov.,isolated from freshwater.</title>
        <authorList>
            <person name="Zhang R."/>
            <person name="Du Z.-J."/>
        </authorList>
    </citation>
    <scope>NUCLEOTIDE SEQUENCE [LARGE SCALE GENOMIC DNA]</scope>
    <source>
        <strain evidence="1 2">1E403</strain>
    </source>
</reference>
<accession>A0A444GLQ7</accession>
<evidence type="ECO:0000313" key="2">
    <source>
        <dbReference type="Proteomes" id="UP000287527"/>
    </source>
</evidence>
<dbReference type="Proteomes" id="UP000287527">
    <property type="component" value="Unassembled WGS sequence"/>
</dbReference>
<proteinExistence type="predicted"/>
<dbReference type="RefSeq" id="WP_128391217.1">
    <property type="nucleotide sequence ID" value="NZ_SBII01000015.1"/>
</dbReference>
<gene>
    <name evidence="1" type="ORF">EPI11_17130</name>
</gene>
<comment type="caution">
    <text evidence="1">The sequence shown here is derived from an EMBL/GenBank/DDBJ whole genome shotgun (WGS) entry which is preliminary data.</text>
</comment>
<organism evidence="1 2">
    <name type="scientific">Flavobacterium cerinum</name>
    <dbReference type="NCBI Taxonomy" id="2502784"/>
    <lineage>
        <taxon>Bacteria</taxon>
        <taxon>Pseudomonadati</taxon>
        <taxon>Bacteroidota</taxon>
        <taxon>Flavobacteriia</taxon>
        <taxon>Flavobacteriales</taxon>
        <taxon>Flavobacteriaceae</taxon>
        <taxon>Flavobacterium</taxon>
    </lineage>
</organism>
<evidence type="ECO:0000313" key="1">
    <source>
        <dbReference type="EMBL" id="RWW91950.1"/>
    </source>
</evidence>
<dbReference type="AlphaFoldDB" id="A0A444GLQ7"/>